<proteinExistence type="predicted"/>
<sequence length="100" mass="11182">MALKQSERDARTAAKRAANAETELRHRVRPGIKAKLVDLMQWHGIEEQAEAIQLLIMNAHSLGPEGSGALLQVPRHEITISENVARKLEAYTEDGEDERD</sequence>
<feature type="compositionally biased region" description="Basic and acidic residues" evidence="1">
    <location>
        <begin position="1"/>
        <end position="12"/>
    </location>
</feature>
<evidence type="ECO:0000313" key="2">
    <source>
        <dbReference type="EMBL" id="WXL23956.1"/>
    </source>
</evidence>
<evidence type="ECO:0000256" key="1">
    <source>
        <dbReference type="SAM" id="MobiDB-lite"/>
    </source>
</evidence>
<accession>A0ABZ2RAB2</accession>
<name>A0ABZ2RAB2_ECTME</name>
<protein>
    <submittedName>
        <fullName evidence="2">Uncharacterized protein</fullName>
    </submittedName>
</protein>
<keyword evidence="3" id="KW-1185">Reference proteome</keyword>
<reference evidence="2 3" key="1">
    <citation type="submission" date="2024-03" db="EMBL/GenBank/DDBJ databases">
        <title>Complete genome of BD2.</title>
        <authorList>
            <person name="Cao G."/>
        </authorList>
    </citation>
    <scope>NUCLEOTIDE SEQUENCE [LARGE SCALE GENOMIC DNA]</scope>
    <source>
        <strain evidence="2 3">BD2</strain>
    </source>
</reference>
<dbReference type="Proteomes" id="UP001476583">
    <property type="component" value="Chromosome"/>
</dbReference>
<gene>
    <name evidence="2" type="ORF">WG219_11375</name>
</gene>
<dbReference type="EMBL" id="CP148074">
    <property type="protein sequence ID" value="WXL23956.1"/>
    <property type="molecule type" value="Genomic_DNA"/>
</dbReference>
<organism evidence="2 3">
    <name type="scientific">Ectopseudomonas mendocina</name>
    <name type="common">Pseudomonas mendocina</name>
    <dbReference type="NCBI Taxonomy" id="300"/>
    <lineage>
        <taxon>Bacteria</taxon>
        <taxon>Pseudomonadati</taxon>
        <taxon>Pseudomonadota</taxon>
        <taxon>Gammaproteobacteria</taxon>
        <taxon>Pseudomonadales</taxon>
        <taxon>Pseudomonadaceae</taxon>
        <taxon>Ectopseudomonas</taxon>
    </lineage>
</organism>
<feature type="region of interest" description="Disordered" evidence="1">
    <location>
        <begin position="1"/>
        <end position="25"/>
    </location>
</feature>
<evidence type="ECO:0000313" key="3">
    <source>
        <dbReference type="Proteomes" id="UP001476583"/>
    </source>
</evidence>